<dbReference type="PANTHER" id="PTHR32002">
    <property type="entry name" value="PROTEIN NLP8"/>
    <property type="match status" value="1"/>
</dbReference>
<feature type="region of interest" description="Disordered" evidence="6">
    <location>
        <begin position="1"/>
        <end position="21"/>
    </location>
</feature>
<dbReference type="SMART" id="SM00666">
    <property type="entry name" value="PB1"/>
    <property type="match status" value="1"/>
</dbReference>
<keyword evidence="2" id="KW-0805">Transcription regulation</keyword>
<dbReference type="Pfam" id="PF22922">
    <property type="entry name" value="GAF_NLP"/>
    <property type="match status" value="1"/>
</dbReference>
<dbReference type="InterPro" id="IPR003035">
    <property type="entry name" value="RWP-RK_dom"/>
</dbReference>
<dbReference type="EMBL" id="JARAOO010000010">
    <property type="protein sequence ID" value="KAJ7952175.1"/>
    <property type="molecule type" value="Genomic_DNA"/>
</dbReference>
<dbReference type="Proteomes" id="UP001163823">
    <property type="component" value="Chromosome 10"/>
</dbReference>
<keyword evidence="5" id="KW-0539">Nucleus</keyword>
<name>A0AAD7L5Y4_QUISA</name>
<dbReference type="AlphaFoldDB" id="A0AAD7L5Y4"/>
<evidence type="ECO:0000259" key="8">
    <source>
        <dbReference type="PROSITE" id="PS51745"/>
    </source>
</evidence>
<accession>A0AAD7L5Y4</accession>
<protein>
    <submittedName>
        <fullName evidence="9">Protein NLP6-like</fullName>
    </submittedName>
</protein>
<reference evidence="9" key="1">
    <citation type="journal article" date="2023" name="Science">
        <title>Elucidation of the pathway for biosynthesis of saponin adjuvants from the soapbark tree.</title>
        <authorList>
            <person name="Reed J."/>
            <person name="Orme A."/>
            <person name="El-Demerdash A."/>
            <person name="Owen C."/>
            <person name="Martin L.B.B."/>
            <person name="Misra R.C."/>
            <person name="Kikuchi S."/>
            <person name="Rejzek M."/>
            <person name="Martin A.C."/>
            <person name="Harkess A."/>
            <person name="Leebens-Mack J."/>
            <person name="Louveau T."/>
            <person name="Stephenson M.J."/>
            <person name="Osbourn A."/>
        </authorList>
    </citation>
    <scope>NUCLEOTIDE SEQUENCE</scope>
    <source>
        <strain evidence="9">S10</strain>
    </source>
</reference>
<proteinExistence type="predicted"/>
<dbReference type="PROSITE" id="PS51745">
    <property type="entry name" value="PB1"/>
    <property type="match status" value="1"/>
</dbReference>
<dbReference type="GO" id="GO:0003677">
    <property type="term" value="F:DNA binding"/>
    <property type="evidence" value="ECO:0007669"/>
    <property type="project" value="UniProtKB-KW"/>
</dbReference>
<evidence type="ECO:0000256" key="5">
    <source>
        <dbReference type="ARBA" id="ARBA00023242"/>
    </source>
</evidence>
<dbReference type="Pfam" id="PF02042">
    <property type="entry name" value="RWP-RK"/>
    <property type="match status" value="1"/>
</dbReference>
<dbReference type="Pfam" id="PF00564">
    <property type="entry name" value="PB1"/>
    <property type="match status" value="1"/>
</dbReference>
<keyword evidence="4" id="KW-0804">Transcription</keyword>
<feature type="domain" description="RWP-RK" evidence="7">
    <location>
        <begin position="576"/>
        <end position="657"/>
    </location>
</feature>
<dbReference type="InterPro" id="IPR000270">
    <property type="entry name" value="PB1_dom"/>
</dbReference>
<dbReference type="InterPro" id="IPR034891">
    <property type="entry name" value="PB1_NLP"/>
</dbReference>
<comment type="subunit">
    <text evidence="1">Homodimers and heterodimers.</text>
</comment>
<evidence type="ECO:0000256" key="2">
    <source>
        <dbReference type="ARBA" id="ARBA00023015"/>
    </source>
</evidence>
<feature type="region of interest" description="Disordered" evidence="6">
    <location>
        <begin position="739"/>
        <end position="782"/>
    </location>
</feature>
<feature type="compositionally biased region" description="Polar residues" evidence="6">
    <location>
        <begin position="768"/>
        <end position="779"/>
    </location>
</feature>
<dbReference type="GO" id="GO:0003700">
    <property type="term" value="F:DNA-binding transcription factor activity"/>
    <property type="evidence" value="ECO:0007669"/>
    <property type="project" value="InterPro"/>
</dbReference>
<dbReference type="InterPro" id="IPR055081">
    <property type="entry name" value="NLP1-9_GAF"/>
</dbReference>
<gene>
    <name evidence="9" type="ORF">O6P43_024069</name>
</gene>
<dbReference type="Gene3D" id="3.10.20.90">
    <property type="entry name" value="Phosphatidylinositol 3-kinase Catalytic Subunit, Chain A, domain 1"/>
    <property type="match status" value="1"/>
</dbReference>
<dbReference type="InterPro" id="IPR045012">
    <property type="entry name" value="NLP"/>
</dbReference>
<dbReference type="PROSITE" id="PS51519">
    <property type="entry name" value="RWP_RK"/>
    <property type="match status" value="1"/>
</dbReference>
<dbReference type="KEGG" id="qsa:O6P43_024069"/>
<dbReference type="InterPro" id="IPR053793">
    <property type="entry name" value="PB1-like"/>
</dbReference>
<dbReference type="PANTHER" id="PTHR32002:SF35">
    <property type="entry name" value="PROTEIN NLP6"/>
    <property type="match status" value="1"/>
</dbReference>
<keyword evidence="10" id="KW-1185">Reference proteome</keyword>
<evidence type="ECO:0000259" key="7">
    <source>
        <dbReference type="PROSITE" id="PS51519"/>
    </source>
</evidence>
<feature type="domain" description="PB1" evidence="8">
    <location>
        <begin position="890"/>
        <end position="972"/>
    </location>
</feature>
<evidence type="ECO:0000313" key="10">
    <source>
        <dbReference type="Proteomes" id="UP001163823"/>
    </source>
</evidence>
<dbReference type="CDD" id="cd06407">
    <property type="entry name" value="PB1_NLP"/>
    <property type="match status" value="1"/>
</dbReference>
<dbReference type="SUPFAM" id="SSF54277">
    <property type="entry name" value="CAD &amp; PB1 domains"/>
    <property type="match status" value="1"/>
</dbReference>
<evidence type="ECO:0000256" key="4">
    <source>
        <dbReference type="ARBA" id="ARBA00023163"/>
    </source>
</evidence>
<feature type="compositionally biased region" description="Polar residues" evidence="6">
    <location>
        <begin position="750"/>
        <end position="760"/>
    </location>
</feature>
<evidence type="ECO:0000256" key="6">
    <source>
        <dbReference type="SAM" id="MobiDB-lite"/>
    </source>
</evidence>
<evidence type="ECO:0000313" key="9">
    <source>
        <dbReference type="EMBL" id="KAJ7952175.1"/>
    </source>
</evidence>
<organism evidence="9 10">
    <name type="scientific">Quillaja saponaria</name>
    <name type="common">Soap bark tree</name>
    <dbReference type="NCBI Taxonomy" id="32244"/>
    <lineage>
        <taxon>Eukaryota</taxon>
        <taxon>Viridiplantae</taxon>
        <taxon>Streptophyta</taxon>
        <taxon>Embryophyta</taxon>
        <taxon>Tracheophyta</taxon>
        <taxon>Spermatophyta</taxon>
        <taxon>Magnoliopsida</taxon>
        <taxon>eudicotyledons</taxon>
        <taxon>Gunneridae</taxon>
        <taxon>Pentapetalae</taxon>
        <taxon>rosids</taxon>
        <taxon>fabids</taxon>
        <taxon>Fabales</taxon>
        <taxon>Quillajaceae</taxon>
        <taxon>Quillaja</taxon>
    </lineage>
</organism>
<sequence>MPEPEKENPSSSPPKLKGTGERENLMDFDLDFDSCWPLEQISFGPNPTSPFFVSASCEQPCSPLWAFSDVDDDRHAGHTSSTFSDCHRFLACNPNSVSERSENDDNRKLLAPILALTPLENPDGFYVIKERMTQALRYFKELTEQNVLAQIWAPVRNGCGFVLTTSGQPFIIDPRSNGLHQYRMVSVTYMFSVDGESDEAVGLPGRVFQQKLPEWTPDVKYYSCREYPRRDQALHYNVRGTLALPVFEPSGQSCVGVLELIMTSQKINYAPEVDKVCKALEAVNLKSSEILDHPNTQICNEGRQNALAEILEIMTVVCETHKLPLAQTWIPCRHRSVLVHGGGLKKSCSSFDGSCMGQVCMSTTDAAFYVIDAHMWGFREACAEHHLQQGQGVAGRAFLSRNSCFCGNITQFSKTEYPLVHYALMFGLTSCFSICLRSAHTGSDDYILEFFLPPSITNFSEQRTLLGSLLATIKQHIQSIKVASGVELGEDGLVEIVEATNGRLHSWFESITIRQSTNSPPGTDAIQNIGEMVPLDSSEQQLMACLEDMNDGGMAADNSLGNINLISSPEVIKSARKPTQRKRGKAEKSISLEVLQRYFAGSLKDAAKSLSVCPTTMKRICRQHGISRWPSRKINKVNRSLSKLKHVIESVQGADGAFGLNSLSPSPFPIAVGSIPQTSSLNMSNQQDELSPKPSELLMEKNEFHVCQTTEANRQAGIEDQFPGGRLLSPERLIHEKSGSAAEFGKGLNRSKTGSGSSEDSAIPTCHGSCQGSPPNESSPLKDPLIASIQEKLVIVGESLVTLGPTVELSRSIADAVTTEPQEPFGGMLIEDAGSSKDLRNLCPSVADAILDDQVPETCGINHPCSDLSPKQCMDTVTMAHFTTKKEMKSLTIKATYREDIIRFRISLTCSIVELKEEIAKRLKLEVGTFDIKYMDDDQEWVLMACDADFQECLDISRSSGSNIIRLFVHDIMSNLGSSCESSG</sequence>
<evidence type="ECO:0000256" key="3">
    <source>
        <dbReference type="ARBA" id="ARBA00023125"/>
    </source>
</evidence>
<comment type="caution">
    <text evidence="9">The sequence shown here is derived from an EMBL/GenBank/DDBJ whole genome shotgun (WGS) entry which is preliminary data.</text>
</comment>
<keyword evidence="3" id="KW-0238">DNA-binding</keyword>
<evidence type="ECO:0000256" key="1">
    <source>
        <dbReference type="ARBA" id="ARBA00011726"/>
    </source>
</evidence>